<name>A0ABN5T579_9FLAO</name>
<organism evidence="3 4">
    <name type="scientific">Tenacibaculum mesophilum</name>
    <dbReference type="NCBI Taxonomy" id="104268"/>
    <lineage>
        <taxon>Bacteria</taxon>
        <taxon>Pseudomonadati</taxon>
        <taxon>Bacteroidota</taxon>
        <taxon>Flavobacteriia</taxon>
        <taxon>Flavobacteriales</taxon>
        <taxon>Flavobacteriaceae</taxon>
        <taxon>Tenacibaculum</taxon>
    </lineage>
</organism>
<gene>
    <name evidence="3" type="ORF">D6200_07800</name>
</gene>
<dbReference type="CDD" id="cd03794">
    <property type="entry name" value="GT4_WbuB-like"/>
    <property type="match status" value="1"/>
</dbReference>
<dbReference type="SUPFAM" id="SSF53756">
    <property type="entry name" value="UDP-Glycosyltransferase/glycogen phosphorylase"/>
    <property type="match status" value="1"/>
</dbReference>
<feature type="domain" description="Glycosyltransferase subfamily 4-like N-terminal" evidence="2">
    <location>
        <begin position="20"/>
        <end position="205"/>
    </location>
</feature>
<dbReference type="InterPro" id="IPR050194">
    <property type="entry name" value="Glycosyltransferase_grp1"/>
</dbReference>
<dbReference type="InterPro" id="IPR028098">
    <property type="entry name" value="Glyco_trans_4-like_N"/>
</dbReference>
<evidence type="ECO:0000313" key="3">
    <source>
        <dbReference type="EMBL" id="AZJ32466.1"/>
    </source>
</evidence>
<reference evidence="3 4" key="1">
    <citation type="submission" date="2018-09" db="EMBL/GenBank/DDBJ databases">
        <title>Insights into the microbiota of Asian seabass (Lates calcarifer) with tenacibaculosis symptoms and description of sp. nov. Tenacibaculum singaporense.</title>
        <authorList>
            <person name="Miyake S."/>
            <person name="Soh M."/>
            <person name="Azman M.N."/>
            <person name="Ngoh S.Y."/>
            <person name="Orban L."/>
            <person name="Seedorf H."/>
        </authorList>
    </citation>
    <scope>NUCLEOTIDE SEQUENCE [LARGE SCALE GENOMIC DNA]</scope>
    <source>
        <strain evidence="3 4">DSM 13764</strain>
    </source>
</reference>
<dbReference type="PANTHER" id="PTHR45947:SF3">
    <property type="entry name" value="SULFOQUINOVOSYL TRANSFERASE SQD2"/>
    <property type="match status" value="1"/>
</dbReference>
<sequence>MKRVLFLTDNFYPELNAPATRTLEHCKVWVKKGYDVTVITGVPNFPKGKVFKGYKNKIFQKEKIEGINVIRVWTYITANEGFLKRVFDYLSFMISSFFVGIFLKTDIIIATSPQFFTAISGRWLGFWKRKKWVMEVRDIWPESIKTVGVMKDGVAIRFFEFLEKRMYKSAHKIIVVTNSIKDYIVKEHSIDSEKIEVIRNGVNKEFFYPTPKKERLLKELGVEKKIIVSYIGTHGMAHALDFILKSIKEVSEDYHFLFIGEGAEKDRLIQLKNELKLRNVTMIGMQPKNKIRDYISISDISLVNLKKSDTFKGAIPSKIFENAAMYKPILLGLEGEAKDIIERYGIGVSFTPENKIAFLKQLDYLSEKKIKKEGFDKFIEDFDRTNLAIKMINFITI</sequence>
<dbReference type="InterPro" id="IPR001296">
    <property type="entry name" value="Glyco_trans_1"/>
</dbReference>
<evidence type="ECO:0000259" key="2">
    <source>
        <dbReference type="Pfam" id="PF13439"/>
    </source>
</evidence>
<dbReference type="EMBL" id="CP032544">
    <property type="protein sequence ID" value="AZJ32466.1"/>
    <property type="molecule type" value="Genomic_DNA"/>
</dbReference>
<evidence type="ECO:0000313" key="4">
    <source>
        <dbReference type="Proteomes" id="UP000269693"/>
    </source>
</evidence>
<protein>
    <submittedName>
        <fullName evidence="3">Glycosyltransferase WbuB</fullName>
    </submittedName>
</protein>
<dbReference type="Proteomes" id="UP000269693">
    <property type="component" value="Chromosome"/>
</dbReference>
<feature type="domain" description="Glycosyl transferase family 1" evidence="1">
    <location>
        <begin position="218"/>
        <end position="374"/>
    </location>
</feature>
<dbReference type="PANTHER" id="PTHR45947">
    <property type="entry name" value="SULFOQUINOVOSYL TRANSFERASE SQD2"/>
    <property type="match status" value="1"/>
</dbReference>
<accession>A0ABN5T579</accession>
<proteinExistence type="predicted"/>
<keyword evidence="4" id="KW-1185">Reference proteome</keyword>
<dbReference type="Pfam" id="PF00534">
    <property type="entry name" value="Glycos_transf_1"/>
    <property type="match status" value="1"/>
</dbReference>
<dbReference type="Pfam" id="PF13439">
    <property type="entry name" value="Glyco_transf_4"/>
    <property type="match status" value="1"/>
</dbReference>
<dbReference type="Gene3D" id="3.40.50.2000">
    <property type="entry name" value="Glycogen Phosphorylase B"/>
    <property type="match status" value="2"/>
</dbReference>
<dbReference type="RefSeq" id="WP_047790240.1">
    <property type="nucleotide sequence ID" value="NZ_CP032544.1"/>
</dbReference>
<evidence type="ECO:0000259" key="1">
    <source>
        <dbReference type="Pfam" id="PF00534"/>
    </source>
</evidence>